<dbReference type="InterPro" id="IPR002156">
    <property type="entry name" value="RNaseH_domain"/>
</dbReference>
<dbReference type="Proteomes" id="UP000054538">
    <property type="component" value="Unassembled WGS sequence"/>
</dbReference>
<dbReference type="GO" id="GO:0003676">
    <property type="term" value="F:nucleic acid binding"/>
    <property type="evidence" value="ECO:0007669"/>
    <property type="project" value="InterPro"/>
</dbReference>
<evidence type="ECO:0000259" key="1">
    <source>
        <dbReference type="PROSITE" id="PS50879"/>
    </source>
</evidence>
<dbReference type="PROSITE" id="PS50879">
    <property type="entry name" value="RNASE_H_1"/>
    <property type="match status" value="1"/>
</dbReference>
<accession>A0A0D0CYJ0</accession>
<dbReference type="AlphaFoldDB" id="A0A0D0CYJ0"/>
<dbReference type="InParanoid" id="A0A0D0CYJ0"/>
<dbReference type="STRING" id="930991.A0A0D0CYJ0"/>
<sequence length="261" mass="29633">MCTDWTPLELKKLTARGIHRIEENTGAAVVLYARGKEPQTMRYHLGTAKEHTVYEAEAVGLNLAAQLLTISKDLKTPINIYVDNQAVIRSSNMFDSKPGHYLVDHFCNTIAKLQRKMKLTKTDITVRWISGHDRVEGNERADEEAKEAAKSAGNNSLRKCLPTFLILAIKQEQNSITKKCWERLWAKSPRHAHTLKYDKNLLSGSFMKLASNLPRRHASILVWLRTKHVLLNAHLHKITKADSSDCPHCPGTREDVPHFIL</sequence>
<organism evidence="2 3">
    <name type="scientific">Paxillus rubicundulus Ve08.2h10</name>
    <dbReference type="NCBI Taxonomy" id="930991"/>
    <lineage>
        <taxon>Eukaryota</taxon>
        <taxon>Fungi</taxon>
        <taxon>Dikarya</taxon>
        <taxon>Basidiomycota</taxon>
        <taxon>Agaricomycotina</taxon>
        <taxon>Agaricomycetes</taxon>
        <taxon>Agaricomycetidae</taxon>
        <taxon>Boletales</taxon>
        <taxon>Paxilineae</taxon>
        <taxon>Paxillaceae</taxon>
        <taxon>Paxillus</taxon>
    </lineage>
</organism>
<dbReference type="Pfam" id="PF00075">
    <property type="entry name" value="RNase_H"/>
    <property type="match status" value="1"/>
</dbReference>
<gene>
    <name evidence="2" type="ORF">PAXRUDRAFT_36112</name>
</gene>
<name>A0A0D0CYJ0_9AGAM</name>
<reference evidence="3" key="2">
    <citation type="submission" date="2015-01" db="EMBL/GenBank/DDBJ databases">
        <title>Evolutionary Origins and Diversification of the Mycorrhizal Mutualists.</title>
        <authorList>
            <consortium name="DOE Joint Genome Institute"/>
            <consortium name="Mycorrhizal Genomics Consortium"/>
            <person name="Kohler A."/>
            <person name="Kuo A."/>
            <person name="Nagy L.G."/>
            <person name="Floudas D."/>
            <person name="Copeland A."/>
            <person name="Barry K.W."/>
            <person name="Cichocki N."/>
            <person name="Veneault-Fourrey C."/>
            <person name="LaButti K."/>
            <person name="Lindquist E.A."/>
            <person name="Lipzen A."/>
            <person name="Lundell T."/>
            <person name="Morin E."/>
            <person name="Murat C."/>
            <person name="Riley R."/>
            <person name="Ohm R."/>
            <person name="Sun H."/>
            <person name="Tunlid A."/>
            <person name="Henrissat B."/>
            <person name="Grigoriev I.V."/>
            <person name="Hibbett D.S."/>
            <person name="Martin F."/>
        </authorList>
    </citation>
    <scope>NUCLEOTIDE SEQUENCE [LARGE SCALE GENOMIC DNA]</scope>
    <source>
        <strain evidence="3">Ve08.2h10</strain>
    </source>
</reference>
<dbReference type="SUPFAM" id="SSF53098">
    <property type="entry name" value="Ribonuclease H-like"/>
    <property type="match status" value="1"/>
</dbReference>
<dbReference type="InterPro" id="IPR036397">
    <property type="entry name" value="RNaseH_sf"/>
</dbReference>
<dbReference type="GO" id="GO:0004523">
    <property type="term" value="F:RNA-DNA hybrid ribonuclease activity"/>
    <property type="evidence" value="ECO:0007669"/>
    <property type="project" value="InterPro"/>
</dbReference>
<reference evidence="2 3" key="1">
    <citation type="submission" date="2014-04" db="EMBL/GenBank/DDBJ databases">
        <authorList>
            <consortium name="DOE Joint Genome Institute"/>
            <person name="Kuo A."/>
            <person name="Kohler A."/>
            <person name="Jargeat P."/>
            <person name="Nagy L.G."/>
            <person name="Floudas D."/>
            <person name="Copeland A."/>
            <person name="Barry K.W."/>
            <person name="Cichocki N."/>
            <person name="Veneault-Fourrey C."/>
            <person name="LaButti K."/>
            <person name="Lindquist E.A."/>
            <person name="Lipzen A."/>
            <person name="Lundell T."/>
            <person name="Morin E."/>
            <person name="Murat C."/>
            <person name="Sun H."/>
            <person name="Tunlid A."/>
            <person name="Henrissat B."/>
            <person name="Grigoriev I.V."/>
            <person name="Hibbett D.S."/>
            <person name="Martin F."/>
            <person name="Nordberg H.P."/>
            <person name="Cantor M.N."/>
            <person name="Hua S.X."/>
        </authorList>
    </citation>
    <scope>NUCLEOTIDE SEQUENCE [LARGE SCALE GENOMIC DNA]</scope>
    <source>
        <strain evidence="2 3">Ve08.2h10</strain>
    </source>
</reference>
<proteinExistence type="predicted"/>
<evidence type="ECO:0000313" key="2">
    <source>
        <dbReference type="EMBL" id="KIK80713.1"/>
    </source>
</evidence>
<keyword evidence="3" id="KW-1185">Reference proteome</keyword>
<dbReference type="HOGENOM" id="CLU_000680_30_4_1"/>
<dbReference type="EMBL" id="KN825951">
    <property type="protein sequence ID" value="KIK80713.1"/>
    <property type="molecule type" value="Genomic_DNA"/>
</dbReference>
<dbReference type="InterPro" id="IPR012337">
    <property type="entry name" value="RNaseH-like_sf"/>
</dbReference>
<evidence type="ECO:0000313" key="3">
    <source>
        <dbReference type="Proteomes" id="UP000054538"/>
    </source>
</evidence>
<protein>
    <recommendedName>
        <fullName evidence="1">RNase H type-1 domain-containing protein</fullName>
    </recommendedName>
</protein>
<dbReference type="Gene3D" id="3.30.420.10">
    <property type="entry name" value="Ribonuclease H-like superfamily/Ribonuclease H"/>
    <property type="match status" value="1"/>
</dbReference>
<dbReference type="OrthoDB" id="3267074at2759"/>
<feature type="domain" description="RNase H type-1" evidence="1">
    <location>
        <begin position="17"/>
        <end position="150"/>
    </location>
</feature>
<dbReference type="CDD" id="cd09276">
    <property type="entry name" value="Rnase_HI_RT_non_LTR"/>
    <property type="match status" value="1"/>
</dbReference>